<dbReference type="AlphaFoldDB" id="A0A318EAQ6"/>
<dbReference type="InterPro" id="IPR002035">
    <property type="entry name" value="VWF_A"/>
</dbReference>
<dbReference type="PANTHER" id="PTHR45737:SF6">
    <property type="entry name" value="VON WILLEBRAND FACTOR A DOMAIN-CONTAINING PROTEIN 5A"/>
    <property type="match status" value="1"/>
</dbReference>
<dbReference type="SUPFAM" id="SSF53300">
    <property type="entry name" value="vWA-like"/>
    <property type="match status" value="1"/>
</dbReference>
<dbReference type="PROSITE" id="PS51468">
    <property type="entry name" value="VIT"/>
    <property type="match status" value="1"/>
</dbReference>
<dbReference type="PANTHER" id="PTHR45737">
    <property type="entry name" value="VON WILLEBRAND FACTOR A DOMAIN-CONTAINING PROTEIN 5A"/>
    <property type="match status" value="1"/>
</dbReference>
<dbReference type="EMBL" id="QICN01000007">
    <property type="protein sequence ID" value="PXV66594.1"/>
    <property type="molecule type" value="Genomic_DNA"/>
</dbReference>
<evidence type="ECO:0000313" key="5">
    <source>
        <dbReference type="Proteomes" id="UP000248330"/>
    </source>
</evidence>
<evidence type="ECO:0000313" key="4">
    <source>
        <dbReference type="EMBL" id="PXV66594.1"/>
    </source>
</evidence>
<accession>A0A318EAQ6</accession>
<evidence type="ECO:0000259" key="3">
    <source>
        <dbReference type="PROSITE" id="PS51468"/>
    </source>
</evidence>
<keyword evidence="1" id="KW-0732">Signal</keyword>
<feature type="signal peptide" evidence="1">
    <location>
        <begin position="1"/>
        <end position="22"/>
    </location>
</feature>
<dbReference type="RefSeq" id="WP_110265715.1">
    <property type="nucleotide sequence ID" value="NZ_CAKZQT010000033.1"/>
</dbReference>
<organism evidence="4 5">
    <name type="scientific">Sinimarinibacterium flocculans</name>
    <dbReference type="NCBI Taxonomy" id="985250"/>
    <lineage>
        <taxon>Bacteria</taxon>
        <taxon>Pseudomonadati</taxon>
        <taxon>Pseudomonadota</taxon>
        <taxon>Gammaproteobacteria</taxon>
        <taxon>Nevskiales</taxon>
        <taxon>Nevskiaceae</taxon>
        <taxon>Sinimarinibacterium</taxon>
    </lineage>
</organism>
<proteinExistence type="predicted"/>
<name>A0A318EAQ6_9GAMM</name>
<dbReference type="Pfam" id="PF13768">
    <property type="entry name" value="VWA_3"/>
    <property type="match status" value="1"/>
</dbReference>
<dbReference type="Gene3D" id="3.40.50.410">
    <property type="entry name" value="von Willebrand factor, type A domain"/>
    <property type="match status" value="1"/>
</dbReference>
<feature type="domain" description="VWFA" evidence="2">
    <location>
        <begin position="320"/>
        <end position="494"/>
    </location>
</feature>
<dbReference type="SMART" id="SM00609">
    <property type="entry name" value="VIT"/>
    <property type="match status" value="1"/>
</dbReference>
<dbReference type="Pfam" id="PF08487">
    <property type="entry name" value="VIT"/>
    <property type="match status" value="1"/>
</dbReference>
<keyword evidence="5" id="KW-1185">Reference proteome</keyword>
<dbReference type="Proteomes" id="UP000248330">
    <property type="component" value="Unassembled WGS sequence"/>
</dbReference>
<dbReference type="PROSITE" id="PS50234">
    <property type="entry name" value="VWFA"/>
    <property type="match status" value="1"/>
</dbReference>
<reference evidence="4 5" key="1">
    <citation type="submission" date="2018-04" db="EMBL/GenBank/DDBJ databases">
        <title>Genomic Encyclopedia of Type Strains, Phase IV (KMG-IV): sequencing the most valuable type-strain genomes for metagenomic binning, comparative biology and taxonomic classification.</title>
        <authorList>
            <person name="Goeker M."/>
        </authorList>
    </citation>
    <scope>NUCLEOTIDE SEQUENCE [LARGE SCALE GENOMIC DNA]</scope>
    <source>
        <strain evidence="4 5">DSM 104150</strain>
    </source>
</reference>
<feature type="domain" description="VIT" evidence="3">
    <location>
        <begin position="31"/>
        <end position="159"/>
    </location>
</feature>
<dbReference type="InterPro" id="IPR036465">
    <property type="entry name" value="vWFA_dom_sf"/>
</dbReference>
<sequence>MRNRLLFFVSFVLALFLVPAFAARAEAPRLAGTIEADIDGRVVRLPLLKTDIEVDIAGDLASVGIVQTFANPAQQAMHATYLFPLNHDAAVHEMWMEVGAERIRAQIQEVQQAERTFERAKSEGRAAALLKQHRPNMFTQQIANLMPGLPVRVTLRYVQTVPKVDGDYELVLPLVVGPRFQPPGADRPPAPVDEPAAVREGTWALAALPDYAPVFGLDLPPTIDDARVGLRIRIDGGLPVQRVESRTHAIATQAETATRWTVGLRHGRTIDNRDFVLRYRLAGAATNAGLLVQADETGGYFSLLIEPPAAPADADVTPREMVFLLDCSGSMHGLPMDASKAFMREALRKLRPTDSFRIIRFSDDATEFSEAPLPASADNIRRGLAYTDRLRGEGGTMMARGIRQALEVPAPAGSLRIVTFLTDGYIGNEAEILRLVGELRGGARLYAFGVGTGVNRHLLDELGRTGRGFSRYMDPTEDVERVAAELSERLQSPVLTDIAIDWNGLPVTDIVPETIPDLFAGQSLRIQGRYTQPGSGRIRVHGRSRGRAGTLMLPVELPARTAKDAPVARLWARAAIRDAMTRMTLPPMYFQARGEPVPDFETLKNEVTDLGLQFSLVTRWTAFVAVSEQIYNAAPQDTVDAAVPLPPVAGVTPRAYGSTANSFVGAAGPEASVWGGMLALLLAAGLLRRRRGAVCAAAPPV</sequence>
<dbReference type="InterPro" id="IPR013694">
    <property type="entry name" value="VIT"/>
</dbReference>
<comment type="caution">
    <text evidence="4">The sequence shown here is derived from an EMBL/GenBank/DDBJ whole genome shotgun (WGS) entry which is preliminary data.</text>
</comment>
<evidence type="ECO:0000259" key="2">
    <source>
        <dbReference type="PROSITE" id="PS50234"/>
    </source>
</evidence>
<dbReference type="OrthoDB" id="9784383at2"/>
<gene>
    <name evidence="4" type="ORF">C8D93_107159</name>
</gene>
<protein>
    <submittedName>
        <fullName evidence="4">Ca-activated chloride channel family protein</fullName>
    </submittedName>
</protein>
<evidence type="ECO:0000256" key="1">
    <source>
        <dbReference type="SAM" id="SignalP"/>
    </source>
</evidence>
<feature type="chain" id="PRO_5016245059" evidence="1">
    <location>
        <begin position="23"/>
        <end position="701"/>
    </location>
</feature>
<dbReference type="SMART" id="SM00327">
    <property type="entry name" value="VWA"/>
    <property type="match status" value="1"/>
</dbReference>